<organism evidence="7 8">
    <name type="scientific">Teichococcus aerophilus</name>
    <dbReference type="NCBI Taxonomy" id="1224513"/>
    <lineage>
        <taxon>Bacteria</taxon>
        <taxon>Pseudomonadati</taxon>
        <taxon>Pseudomonadota</taxon>
        <taxon>Alphaproteobacteria</taxon>
        <taxon>Acetobacterales</taxon>
        <taxon>Roseomonadaceae</taxon>
        <taxon>Roseomonas</taxon>
    </lineage>
</organism>
<dbReference type="SUPFAM" id="SSF53335">
    <property type="entry name" value="S-adenosyl-L-methionine-dependent methyltransferases"/>
    <property type="match status" value="1"/>
</dbReference>
<dbReference type="InterPro" id="IPR012263">
    <property type="entry name" value="M_m6A_EcoRV"/>
</dbReference>
<dbReference type="InterPro" id="IPR023095">
    <property type="entry name" value="Ade_MeTrfase_dom_2"/>
</dbReference>
<evidence type="ECO:0000256" key="1">
    <source>
        <dbReference type="ARBA" id="ARBA00006594"/>
    </source>
</evidence>
<accession>A0ABR7RQK9</accession>
<keyword evidence="4" id="KW-0808">Transferase</keyword>
<keyword evidence="3 7" id="KW-0489">Methyltransferase</keyword>
<dbReference type="EMBL" id="JACTVA010000041">
    <property type="protein sequence ID" value="MBC9208896.1"/>
    <property type="molecule type" value="Genomic_DNA"/>
</dbReference>
<sequence>MMSTTLLPASPAATPAPYLGGKRNLARRVVARLGAIPHITYVEPFVGMGGIFLRRSFKARAEVINDISGDVTTLFRILQRHYVPLMDMLRWQLTSRADFERLLATNAETLTDLERAARFLYLQRTAFGGKVSGRNFGVSVGGPARFDVTKLGATLEEIHERLAGVVIERLPYAQLIARYDRPETLFYLDPPYWGCEKDYGPGVFDRGDFERLAEQLAGIKGRFLLSLNDTPGVREVFGRFTIEAVETTYTVGAGASAQKAGEVLISNG</sequence>
<dbReference type="Gene3D" id="3.40.50.150">
    <property type="entry name" value="Vaccinia Virus protein VP39"/>
    <property type="match status" value="1"/>
</dbReference>
<evidence type="ECO:0000256" key="5">
    <source>
        <dbReference type="ARBA" id="ARBA00022691"/>
    </source>
</evidence>
<comment type="catalytic activity">
    <reaction evidence="6">
        <text>a 2'-deoxyadenosine in DNA + S-adenosyl-L-methionine = an N(6)-methyl-2'-deoxyadenosine in DNA + S-adenosyl-L-homocysteine + H(+)</text>
        <dbReference type="Rhea" id="RHEA:15197"/>
        <dbReference type="Rhea" id="RHEA-COMP:12418"/>
        <dbReference type="Rhea" id="RHEA-COMP:12419"/>
        <dbReference type="ChEBI" id="CHEBI:15378"/>
        <dbReference type="ChEBI" id="CHEBI:57856"/>
        <dbReference type="ChEBI" id="CHEBI:59789"/>
        <dbReference type="ChEBI" id="CHEBI:90615"/>
        <dbReference type="ChEBI" id="CHEBI:90616"/>
        <dbReference type="EC" id="2.1.1.72"/>
    </reaction>
</comment>
<protein>
    <recommendedName>
        <fullName evidence="2">site-specific DNA-methyltransferase (adenine-specific)</fullName>
        <ecNumber evidence="2">2.1.1.72</ecNumber>
    </recommendedName>
</protein>
<gene>
    <name evidence="7" type="ORF">IBL26_18765</name>
</gene>
<dbReference type="Gene3D" id="1.10.1020.10">
    <property type="entry name" value="Adenine-specific Methyltransferase, Domain 2"/>
    <property type="match status" value="1"/>
</dbReference>
<evidence type="ECO:0000313" key="7">
    <source>
        <dbReference type="EMBL" id="MBC9208896.1"/>
    </source>
</evidence>
<dbReference type="PANTHER" id="PTHR30481:SF4">
    <property type="entry name" value="SITE-SPECIFIC DNA-METHYLTRANSFERASE (ADENINE-SPECIFIC)"/>
    <property type="match status" value="1"/>
</dbReference>
<reference evidence="7 8" key="1">
    <citation type="journal article" date="2013" name="Int. J. Syst. Evol. Microbiol.">
        <title>Roseomonas aerophila sp. nov., isolated from air.</title>
        <authorList>
            <person name="Kim S.J."/>
            <person name="Weon H.Y."/>
            <person name="Ahn J.H."/>
            <person name="Hong S.B."/>
            <person name="Seok S.J."/>
            <person name="Whang K.S."/>
            <person name="Kwon S.W."/>
        </authorList>
    </citation>
    <scope>NUCLEOTIDE SEQUENCE [LARGE SCALE GENOMIC DNA]</scope>
    <source>
        <strain evidence="7 8">NBRC 108923</strain>
    </source>
</reference>
<dbReference type="Proteomes" id="UP000626026">
    <property type="component" value="Unassembled WGS sequence"/>
</dbReference>
<dbReference type="Pfam" id="PF02086">
    <property type="entry name" value="MethyltransfD12"/>
    <property type="match status" value="1"/>
</dbReference>
<dbReference type="PIRSF" id="PIRSF000398">
    <property type="entry name" value="M_m6A_EcoRV"/>
    <property type="match status" value="1"/>
</dbReference>
<keyword evidence="8" id="KW-1185">Reference proteome</keyword>
<dbReference type="PRINTS" id="PR00505">
    <property type="entry name" value="D12N6MTFRASE"/>
</dbReference>
<dbReference type="EC" id="2.1.1.72" evidence="2"/>
<dbReference type="InterPro" id="IPR029063">
    <property type="entry name" value="SAM-dependent_MTases_sf"/>
</dbReference>
<evidence type="ECO:0000256" key="3">
    <source>
        <dbReference type="ARBA" id="ARBA00022603"/>
    </source>
</evidence>
<evidence type="ECO:0000256" key="4">
    <source>
        <dbReference type="ARBA" id="ARBA00022679"/>
    </source>
</evidence>
<comment type="caution">
    <text evidence="7">The sequence shown here is derived from an EMBL/GenBank/DDBJ whole genome shotgun (WGS) entry which is preliminary data.</text>
</comment>
<dbReference type="InterPro" id="IPR012327">
    <property type="entry name" value="MeTrfase_D12"/>
</dbReference>
<proteinExistence type="inferred from homology"/>
<evidence type="ECO:0000256" key="6">
    <source>
        <dbReference type="ARBA" id="ARBA00047942"/>
    </source>
</evidence>
<dbReference type="GO" id="GO:0008168">
    <property type="term" value="F:methyltransferase activity"/>
    <property type="evidence" value="ECO:0007669"/>
    <property type="project" value="UniProtKB-KW"/>
</dbReference>
<comment type="similarity">
    <text evidence="1">Belongs to the N(4)/N(6)-methyltransferase family.</text>
</comment>
<dbReference type="PANTHER" id="PTHR30481">
    <property type="entry name" value="DNA ADENINE METHYLASE"/>
    <property type="match status" value="1"/>
</dbReference>
<evidence type="ECO:0000313" key="8">
    <source>
        <dbReference type="Proteomes" id="UP000626026"/>
    </source>
</evidence>
<keyword evidence="5" id="KW-0949">S-adenosyl-L-methionine</keyword>
<evidence type="ECO:0000256" key="2">
    <source>
        <dbReference type="ARBA" id="ARBA00011900"/>
    </source>
</evidence>
<name>A0ABR7RQK9_9PROT</name>
<dbReference type="GO" id="GO:0032259">
    <property type="term" value="P:methylation"/>
    <property type="evidence" value="ECO:0007669"/>
    <property type="project" value="UniProtKB-KW"/>
</dbReference>